<evidence type="ECO:0000256" key="1">
    <source>
        <dbReference type="SAM" id="Coils"/>
    </source>
</evidence>
<dbReference type="SUPFAM" id="SSF46565">
    <property type="entry name" value="Chaperone J-domain"/>
    <property type="match status" value="1"/>
</dbReference>
<name>A0ABX7BGB1_9PROT</name>
<dbReference type="Proteomes" id="UP000595197">
    <property type="component" value="Plasmid pTT6-2"/>
</dbReference>
<accession>A0ABX7BGB1</accession>
<gene>
    <name evidence="3" type="ORF">IGS68_32940</name>
</gene>
<dbReference type="RefSeq" id="WP_201083009.1">
    <property type="nucleotide sequence ID" value="NZ_CP067422.1"/>
</dbReference>
<geneLocation type="plasmid" evidence="3 4">
    <name>pTT6-2</name>
</geneLocation>
<evidence type="ECO:0000313" key="4">
    <source>
        <dbReference type="Proteomes" id="UP000595197"/>
    </source>
</evidence>
<feature type="coiled-coil region" evidence="1">
    <location>
        <begin position="90"/>
        <end position="124"/>
    </location>
</feature>
<evidence type="ECO:0000313" key="3">
    <source>
        <dbReference type="EMBL" id="QQP93432.1"/>
    </source>
</evidence>
<keyword evidence="4" id="KW-1185">Reference proteome</keyword>
<dbReference type="InterPro" id="IPR036869">
    <property type="entry name" value="J_dom_sf"/>
</dbReference>
<evidence type="ECO:0000256" key="2">
    <source>
        <dbReference type="SAM" id="MobiDB-lite"/>
    </source>
</evidence>
<protein>
    <submittedName>
        <fullName evidence="3">J domain-containing protein</fullName>
    </submittedName>
</protein>
<sequence>MRSFRHRHRPGRAGAGALGEFGTLLRLVFGSAAATVAAYLDRRGTGAGPGASAALCRRELVLKRAEGARLADEIRRYDKARDVLIAQVAAESDSARRATLRQSLDALEDRLSGWLDEHDALLETIARLEADLAFFDAASGAAGQETGGYQDRDAGREEEARPGGEPPAPDAATARHLAALGLTAMPATLDGLKSAYRARLKAVHPDVSGRPSSDDAARATVAFAELRRRFE</sequence>
<keyword evidence="1" id="KW-0175">Coiled coil</keyword>
<dbReference type="EMBL" id="CP067422">
    <property type="protein sequence ID" value="QQP93432.1"/>
    <property type="molecule type" value="Genomic_DNA"/>
</dbReference>
<feature type="compositionally biased region" description="Basic and acidic residues" evidence="2">
    <location>
        <begin position="150"/>
        <end position="162"/>
    </location>
</feature>
<reference evidence="3" key="1">
    <citation type="submission" date="2021-02" db="EMBL/GenBank/DDBJ databases">
        <title>Skermanella TT6 skin isolate.</title>
        <authorList>
            <person name="Lee K."/>
            <person name="Ganzorig M."/>
        </authorList>
    </citation>
    <scope>NUCLEOTIDE SEQUENCE</scope>
    <source>
        <strain evidence="3">TT6</strain>
    </source>
</reference>
<feature type="region of interest" description="Disordered" evidence="2">
    <location>
        <begin position="143"/>
        <end position="171"/>
    </location>
</feature>
<keyword evidence="3" id="KW-0614">Plasmid</keyword>
<organism evidence="3 4">
    <name type="scientific">Skermanella cutis</name>
    <dbReference type="NCBI Taxonomy" id="2775420"/>
    <lineage>
        <taxon>Bacteria</taxon>
        <taxon>Pseudomonadati</taxon>
        <taxon>Pseudomonadota</taxon>
        <taxon>Alphaproteobacteria</taxon>
        <taxon>Rhodospirillales</taxon>
        <taxon>Azospirillaceae</taxon>
        <taxon>Skermanella</taxon>
    </lineage>
</organism>
<proteinExistence type="predicted"/>